<keyword evidence="3" id="KW-0812">Transmembrane</keyword>
<keyword evidence="2" id="KW-0808">Transferase</keyword>
<dbReference type="PANTHER" id="PTHR12812">
    <property type="entry name" value="HEPARAN SULFATE 6-O-SULFOTRANSFERASE 3"/>
    <property type="match status" value="1"/>
</dbReference>
<evidence type="ECO:0000256" key="4">
    <source>
        <dbReference type="ARBA" id="ARBA00022989"/>
    </source>
</evidence>
<accession>A0A839EXI3</accession>
<dbReference type="Gene3D" id="3.40.50.300">
    <property type="entry name" value="P-loop containing nucleotide triphosphate hydrolases"/>
    <property type="match status" value="1"/>
</dbReference>
<sequence>MLISVHVPKTAGTAFRTRLERHFGDRLLLDYADRPLAPGHLWRRFANPAPSVARLAGFACVHGHFIADKYDHLGARARLVSWLRDPVQRVASHYHYWKRVPDPRNPDCRRLVQERLDLEAFAALPRMRNVASRFFGRYRPADFFFLGIVEEMAESQRRLRQLVGIEWDDATDNRNDDATGGYALPATARARIAALNANDCRLYDEARALFERGAP</sequence>
<keyword evidence="8" id="KW-1185">Reference proteome</keyword>
<dbReference type="RefSeq" id="WP_182531524.1">
    <property type="nucleotide sequence ID" value="NZ_JACGXL010000004.1"/>
</dbReference>
<dbReference type="EMBL" id="JACGXL010000004">
    <property type="protein sequence ID" value="MBA8888475.1"/>
    <property type="molecule type" value="Genomic_DNA"/>
</dbReference>
<evidence type="ECO:0000256" key="6">
    <source>
        <dbReference type="ARBA" id="ARBA00023180"/>
    </source>
</evidence>
<evidence type="ECO:0000313" key="7">
    <source>
        <dbReference type="EMBL" id="MBA8888475.1"/>
    </source>
</evidence>
<dbReference type="Proteomes" id="UP000550401">
    <property type="component" value="Unassembled WGS sequence"/>
</dbReference>
<dbReference type="InterPro" id="IPR027417">
    <property type="entry name" value="P-loop_NTPase"/>
</dbReference>
<organism evidence="7 8">
    <name type="scientific">Dokdonella fugitiva</name>
    <dbReference type="NCBI Taxonomy" id="328517"/>
    <lineage>
        <taxon>Bacteria</taxon>
        <taxon>Pseudomonadati</taxon>
        <taxon>Pseudomonadota</taxon>
        <taxon>Gammaproteobacteria</taxon>
        <taxon>Lysobacterales</taxon>
        <taxon>Rhodanobacteraceae</taxon>
        <taxon>Dokdonella</taxon>
    </lineage>
</organism>
<dbReference type="InterPro" id="IPR010635">
    <property type="entry name" value="Heparan_SO4-6-sulfoTrfase"/>
</dbReference>
<protein>
    <recommendedName>
        <fullName evidence="9">Sulfotransferase family protein</fullName>
    </recommendedName>
</protein>
<gene>
    <name evidence="7" type="ORF">FHW12_002708</name>
</gene>
<keyword evidence="4" id="KW-1133">Transmembrane helix</keyword>
<evidence type="ECO:0000256" key="3">
    <source>
        <dbReference type="ARBA" id="ARBA00022692"/>
    </source>
</evidence>
<keyword evidence="6" id="KW-0325">Glycoprotein</keyword>
<proteinExistence type="predicted"/>
<evidence type="ECO:0008006" key="9">
    <source>
        <dbReference type="Google" id="ProtNLM"/>
    </source>
</evidence>
<dbReference type="GO" id="GO:0016020">
    <property type="term" value="C:membrane"/>
    <property type="evidence" value="ECO:0007669"/>
    <property type="project" value="UniProtKB-SubCell"/>
</dbReference>
<evidence type="ECO:0000313" key="8">
    <source>
        <dbReference type="Proteomes" id="UP000550401"/>
    </source>
</evidence>
<keyword evidence="5" id="KW-0472">Membrane</keyword>
<dbReference type="SUPFAM" id="SSF52540">
    <property type="entry name" value="P-loop containing nucleoside triphosphate hydrolases"/>
    <property type="match status" value="1"/>
</dbReference>
<comment type="subcellular location">
    <subcellularLocation>
        <location evidence="1">Membrane</location>
        <topology evidence="1">Single-pass membrane protein</topology>
    </subcellularLocation>
</comment>
<evidence type="ECO:0000256" key="2">
    <source>
        <dbReference type="ARBA" id="ARBA00022679"/>
    </source>
</evidence>
<reference evidence="7 8" key="1">
    <citation type="submission" date="2020-07" db="EMBL/GenBank/DDBJ databases">
        <title>Genomic Encyclopedia of Type Strains, Phase IV (KMG-V): Genome sequencing to study the core and pangenomes of soil and plant-associated prokaryotes.</title>
        <authorList>
            <person name="Whitman W."/>
        </authorList>
    </citation>
    <scope>NUCLEOTIDE SEQUENCE [LARGE SCALE GENOMIC DNA]</scope>
    <source>
        <strain evidence="7 8">RH2WT43</strain>
    </source>
</reference>
<name>A0A839EXI3_9GAMM</name>
<evidence type="ECO:0000256" key="5">
    <source>
        <dbReference type="ARBA" id="ARBA00023136"/>
    </source>
</evidence>
<comment type="caution">
    <text evidence="7">The sequence shown here is derived from an EMBL/GenBank/DDBJ whole genome shotgun (WGS) entry which is preliminary data.</text>
</comment>
<dbReference type="PANTHER" id="PTHR12812:SF0">
    <property type="entry name" value="HEPARAN-SULFATE 6-O-SULFOTRANSFERASE"/>
    <property type="match status" value="1"/>
</dbReference>
<dbReference type="AlphaFoldDB" id="A0A839EXI3"/>
<dbReference type="GO" id="GO:0017095">
    <property type="term" value="F:heparan sulfate 6-sulfotransferase activity"/>
    <property type="evidence" value="ECO:0007669"/>
    <property type="project" value="TreeGrafter"/>
</dbReference>
<evidence type="ECO:0000256" key="1">
    <source>
        <dbReference type="ARBA" id="ARBA00004167"/>
    </source>
</evidence>